<accession>A0A811T4I3</accession>
<dbReference type="PANTHER" id="PTHR35902">
    <property type="entry name" value="S-LAYER DOMAIN-LIKE PROTEIN-RELATED"/>
    <property type="match status" value="1"/>
</dbReference>
<dbReference type="AlphaFoldDB" id="A0A811T4I3"/>
<dbReference type="InterPro" id="IPR018905">
    <property type="entry name" value="A-galactase_NEW3"/>
</dbReference>
<name>A0A811T4I3_9EURY</name>
<evidence type="ECO:0000256" key="1">
    <source>
        <dbReference type="SAM" id="Phobius"/>
    </source>
</evidence>
<organism evidence="3 4">
    <name type="scientific">Candidatus Argoarchaeum ethanivorans</name>
    <dbReference type="NCBI Taxonomy" id="2608793"/>
    <lineage>
        <taxon>Archaea</taxon>
        <taxon>Methanobacteriati</taxon>
        <taxon>Methanobacteriota</taxon>
        <taxon>Stenosarchaea group</taxon>
        <taxon>Methanomicrobia</taxon>
        <taxon>Methanosarcinales</taxon>
        <taxon>Methanosarcinales incertae sedis</taxon>
        <taxon>GOM Arc I cluster</taxon>
        <taxon>Candidatus Argoarchaeum</taxon>
    </lineage>
</organism>
<feature type="domain" description="Alpha-galactosidase NEW3" evidence="2">
    <location>
        <begin position="175"/>
        <end position="246"/>
    </location>
</feature>
<keyword evidence="1" id="KW-0812">Transmembrane</keyword>
<sequence>MKKVLNKILTILVLVFCMSILALPAESTPITGKVGSTVHVYLMNQDPDPADSGKYLDLRWRVVVTKIGTIDELEFYLDAGYPFLFEAGDSPKKSLGRVVPSNEMEEYYVLHYKLKVAGDALKGEHNVSLRWNDGSGGYTEKYFTLYVDPSKPDFTIGALRTSPERLVQDTDEALLKVDIANIGSEDAENVKIALSLPEGFDASYAYSDEDALGTINESESKTAYFYIDTAEGLQPGEYNATITITYKEDDDEDNQYRTKLLPLNIPIKGSPYLVIESVKTSPAEVYPGTYVSLLINVKNTGSEEVDAASLRVFKDSTQPFDFDEKSDFIGKLKPGESGEALIRVQVKEDAPPKKYLLDVELRGVETNKDTVVLFSRTAQLVVCPAKESSTSLLLPIVIIIAAALVVGIVLYKKRKK</sequence>
<keyword evidence="1" id="KW-0472">Membrane</keyword>
<dbReference type="Pfam" id="PF10633">
    <property type="entry name" value="NPCBM_assoc"/>
    <property type="match status" value="1"/>
</dbReference>
<evidence type="ECO:0000313" key="3">
    <source>
        <dbReference type="EMBL" id="CAD6491261.1"/>
    </source>
</evidence>
<proteinExistence type="predicted"/>
<evidence type="ECO:0000313" key="4">
    <source>
        <dbReference type="Proteomes" id="UP000634805"/>
    </source>
</evidence>
<dbReference type="Gene3D" id="2.60.40.10">
    <property type="entry name" value="Immunoglobulins"/>
    <property type="match status" value="2"/>
</dbReference>
<reference evidence="3" key="1">
    <citation type="submission" date="2020-10" db="EMBL/GenBank/DDBJ databases">
        <authorList>
            <person name="Hahn C.J."/>
            <person name="Laso-Perez R."/>
            <person name="Vulcano F."/>
            <person name="Vaziourakis K.-M."/>
            <person name="Stokke R."/>
            <person name="Steen I.H."/>
            <person name="Teske A."/>
            <person name="Boetius A."/>
            <person name="Liebeke M."/>
            <person name="Amann R."/>
            <person name="Knittel K."/>
        </authorList>
    </citation>
    <scope>NUCLEOTIDE SEQUENCE</scope>
    <source>
        <strain evidence="3">Gfbio:e3339647-f889-4370-9287-4fb5cb688e4c:AG392D22_GoMArc1</strain>
    </source>
</reference>
<gene>
    <name evidence="3" type="ORF">EMLJLAPB_00089</name>
</gene>
<feature type="transmembrane region" description="Helical" evidence="1">
    <location>
        <begin position="392"/>
        <end position="411"/>
    </location>
</feature>
<protein>
    <recommendedName>
        <fullName evidence="2">Alpha-galactosidase NEW3 domain-containing protein</fullName>
    </recommendedName>
</protein>
<keyword evidence="1" id="KW-1133">Transmembrane helix</keyword>
<dbReference type="PANTHER" id="PTHR35902:SF3">
    <property type="entry name" value="NPCBM-ASSOCIATED, NEW3 DOMAIN OF ALPHA-GALACTOSIDASE"/>
    <property type="match status" value="1"/>
</dbReference>
<comment type="caution">
    <text evidence="3">The sequence shown here is derived from an EMBL/GenBank/DDBJ whole genome shotgun (WGS) entry which is preliminary data.</text>
</comment>
<dbReference type="InterPro" id="IPR013783">
    <property type="entry name" value="Ig-like_fold"/>
</dbReference>
<dbReference type="EMBL" id="CAJHIS010000002">
    <property type="protein sequence ID" value="CAD6491261.1"/>
    <property type="molecule type" value="Genomic_DNA"/>
</dbReference>
<evidence type="ECO:0000259" key="2">
    <source>
        <dbReference type="Pfam" id="PF10633"/>
    </source>
</evidence>
<dbReference type="Proteomes" id="UP000634805">
    <property type="component" value="Unassembled WGS sequence"/>
</dbReference>